<feature type="non-terminal residue" evidence="1">
    <location>
        <position position="119"/>
    </location>
</feature>
<reference evidence="1" key="1">
    <citation type="journal article" date="2023" name="IScience">
        <title>Live-bearing cockroach genome reveals convergent evolutionary mechanisms linked to viviparity in insects and beyond.</title>
        <authorList>
            <person name="Fouks B."/>
            <person name="Harrison M.C."/>
            <person name="Mikhailova A.A."/>
            <person name="Marchal E."/>
            <person name="English S."/>
            <person name="Carruthers M."/>
            <person name="Jennings E.C."/>
            <person name="Chiamaka E.L."/>
            <person name="Frigard R.A."/>
            <person name="Pippel M."/>
            <person name="Attardo G.M."/>
            <person name="Benoit J.B."/>
            <person name="Bornberg-Bauer E."/>
            <person name="Tobe S.S."/>
        </authorList>
    </citation>
    <scope>NUCLEOTIDE SEQUENCE</scope>
    <source>
        <strain evidence="1">Stay&amp;Tobe</strain>
    </source>
</reference>
<evidence type="ECO:0000313" key="1">
    <source>
        <dbReference type="EMBL" id="KAJ9594497.1"/>
    </source>
</evidence>
<dbReference type="AlphaFoldDB" id="A0AAD8AA08"/>
<dbReference type="Proteomes" id="UP001233999">
    <property type="component" value="Unassembled WGS sequence"/>
</dbReference>
<protein>
    <submittedName>
        <fullName evidence="1">Uncharacterized protein</fullName>
    </submittedName>
</protein>
<organism evidence="1 2">
    <name type="scientific">Diploptera punctata</name>
    <name type="common">Pacific beetle cockroach</name>
    <dbReference type="NCBI Taxonomy" id="6984"/>
    <lineage>
        <taxon>Eukaryota</taxon>
        <taxon>Metazoa</taxon>
        <taxon>Ecdysozoa</taxon>
        <taxon>Arthropoda</taxon>
        <taxon>Hexapoda</taxon>
        <taxon>Insecta</taxon>
        <taxon>Pterygota</taxon>
        <taxon>Neoptera</taxon>
        <taxon>Polyneoptera</taxon>
        <taxon>Dictyoptera</taxon>
        <taxon>Blattodea</taxon>
        <taxon>Blaberoidea</taxon>
        <taxon>Blaberidae</taxon>
        <taxon>Diplopterinae</taxon>
        <taxon>Diploptera</taxon>
    </lineage>
</organism>
<evidence type="ECO:0000313" key="2">
    <source>
        <dbReference type="Proteomes" id="UP001233999"/>
    </source>
</evidence>
<gene>
    <name evidence="1" type="ORF">L9F63_014109</name>
</gene>
<accession>A0AAD8AA08</accession>
<keyword evidence="2" id="KW-1185">Reference proteome</keyword>
<dbReference type="EMBL" id="JASPKZ010003044">
    <property type="protein sequence ID" value="KAJ9594497.1"/>
    <property type="molecule type" value="Genomic_DNA"/>
</dbReference>
<name>A0AAD8AA08_DIPPU</name>
<proteinExistence type="predicted"/>
<feature type="non-terminal residue" evidence="1">
    <location>
        <position position="1"/>
    </location>
</feature>
<comment type="caution">
    <text evidence="1">The sequence shown here is derived from an EMBL/GenBank/DDBJ whole genome shotgun (WGS) entry which is preliminary data.</text>
</comment>
<sequence length="119" mass="13738">SEELIVGMRLSTILITLNFPLKQSRHNYGKPGQPPQRPPNATRRKQIAWVLGVAYPHNVFSDCKVHLCRFWLELIEEFYSYADIHIYTYAMYIQSVIHGHLLRSGVNKNQVTCQPASLL</sequence>
<reference evidence="1" key="2">
    <citation type="submission" date="2023-05" db="EMBL/GenBank/DDBJ databases">
        <authorList>
            <person name="Fouks B."/>
        </authorList>
    </citation>
    <scope>NUCLEOTIDE SEQUENCE</scope>
    <source>
        <strain evidence="1">Stay&amp;Tobe</strain>
        <tissue evidence="1">Testes</tissue>
    </source>
</reference>